<gene>
    <name evidence="2" type="ORF">YM304_18010</name>
</gene>
<organism evidence="2 3">
    <name type="scientific">Ilumatobacter coccineus (strain NBRC 103263 / KCTC 29153 / YM16-304)</name>
    <dbReference type="NCBI Taxonomy" id="1313172"/>
    <lineage>
        <taxon>Bacteria</taxon>
        <taxon>Bacillati</taxon>
        <taxon>Actinomycetota</taxon>
        <taxon>Acidimicrobiia</taxon>
        <taxon>Acidimicrobiales</taxon>
        <taxon>Ilumatobacteraceae</taxon>
        <taxon>Ilumatobacter</taxon>
    </lineage>
</organism>
<proteinExistence type="predicted"/>
<evidence type="ECO:0000259" key="1">
    <source>
        <dbReference type="SMART" id="SM00418"/>
    </source>
</evidence>
<keyword evidence="3" id="KW-1185">Reference proteome</keyword>
<name>A0A6C7EAG0_ILUCY</name>
<dbReference type="Proteomes" id="UP000011863">
    <property type="component" value="Chromosome"/>
</dbReference>
<evidence type="ECO:0000313" key="2">
    <source>
        <dbReference type="EMBL" id="BAN02115.1"/>
    </source>
</evidence>
<dbReference type="SUPFAM" id="SSF46785">
    <property type="entry name" value="Winged helix' DNA-binding domain"/>
    <property type="match status" value="1"/>
</dbReference>
<feature type="domain" description="HTH arsR-type" evidence="1">
    <location>
        <begin position="6"/>
        <end position="79"/>
    </location>
</feature>
<dbReference type="InterPro" id="IPR036388">
    <property type="entry name" value="WH-like_DNA-bd_sf"/>
</dbReference>
<dbReference type="Gene3D" id="1.10.10.10">
    <property type="entry name" value="Winged helix-like DNA-binding domain superfamily/Winged helix DNA-binding domain"/>
    <property type="match status" value="1"/>
</dbReference>
<sequence>MTNDAELSPTQRHVLEVVKRRGEITSSELAEALEISSSAVRQHLAALRTAGLVVSHKEAHKDHGHAGRPADRYRATTLTEPLFSSAADTLPIELLEHMEAEEPALIGRVFDRRRRRMVDTNEHRFAGKSVDEQLAILTRLLDEQGYLADFECLGNGHFRLNLRNCAIWSVANRYPQACSAEFDYLQALIPEAHLQRITHKTQGAHTCAYDIHFDDEPQLSVGA</sequence>
<dbReference type="Pfam" id="PF01022">
    <property type="entry name" value="HTH_5"/>
    <property type="match status" value="1"/>
</dbReference>
<dbReference type="SMART" id="SM00418">
    <property type="entry name" value="HTH_ARSR"/>
    <property type="match status" value="1"/>
</dbReference>
<evidence type="ECO:0000313" key="3">
    <source>
        <dbReference type="Proteomes" id="UP000011863"/>
    </source>
</evidence>
<dbReference type="KEGG" id="aym:YM304_18010"/>
<dbReference type="GO" id="GO:0003700">
    <property type="term" value="F:DNA-binding transcription factor activity"/>
    <property type="evidence" value="ECO:0007669"/>
    <property type="project" value="InterPro"/>
</dbReference>
<protein>
    <submittedName>
        <fullName evidence="2">Putative SufR family transcriptional regulator</fullName>
    </submittedName>
</protein>
<dbReference type="EMBL" id="AP012057">
    <property type="protein sequence ID" value="BAN02115.1"/>
    <property type="molecule type" value="Genomic_DNA"/>
</dbReference>
<dbReference type="InterPro" id="IPR011991">
    <property type="entry name" value="ArsR-like_HTH"/>
</dbReference>
<reference evidence="2 3" key="1">
    <citation type="journal article" date="2013" name="Int. J. Syst. Evol. Microbiol.">
        <title>Ilumatobacter nonamiense sp. nov. and Ilumatobacter coccineum sp. nov., isolated from seashore sand.</title>
        <authorList>
            <person name="Matsumoto A."/>
            <person name="Kasai H."/>
            <person name="Matsuo Y."/>
            <person name="Shizuri Y."/>
            <person name="Ichikawa N."/>
            <person name="Fujita N."/>
            <person name="Omura S."/>
            <person name="Takahashi Y."/>
        </authorList>
    </citation>
    <scope>NUCLEOTIDE SEQUENCE [LARGE SCALE GENOMIC DNA]</scope>
    <source>
        <strain evidence="3">NBRC 103263 / KCTC 29153 / YM16-304</strain>
    </source>
</reference>
<dbReference type="InterPro" id="IPR001845">
    <property type="entry name" value="HTH_ArsR_DNA-bd_dom"/>
</dbReference>
<dbReference type="CDD" id="cd00090">
    <property type="entry name" value="HTH_ARSR"/>
    <property type="match status" value="1"/>
</dbReference>
<dbReference type="InterPro" id="IPR036390">
    <property type="entry name" value="WH_DNA-bd_sf"/>
</dbReference>
<dbReference type="OrthoDB" id="3375207at2"/>
<dbReference type="RefSeq" id="WP_015441362.1">
    <property type="nucleotide sequence ID" value="NC_020520.1"/>
</dbReference>
<accession>A0A6C7EAG0</accession>
<dbReference type="AlphaFoldDB" id="A0A6C7EAG0"/>